<dbReference type="Gene3D" id="3.90.550.10">
    <property type="entry name" value="Spore Coat Polysaccharide Biosynthesis Protein SpsA, Chain A"/>
    <property type="match status" value="1"/>
</dbReference>
<keyword evidence="9 16" id="KW-0472">Membrane</keyword>
<comment type="subcellular location">
    <subcellularLocation>
        <location evidence="1">Cell membrane</location>
    </subcellularLocation>
</comment>
<comment type="catalytic activity">
    <reaction evidence="15">
        <text>N-acetyl-beta-D-glucosaminyl-(1-&gt;4)-[hyaluronan](n) + UDP-alpha-D-glucuronate = [hyaluronan](n+1) + UDP + H(+)</text>
        <dbReference type="Rhea" id="RHEA:12528"/>
        <dbReference type="Rhea" id="RHEA-COMP:12585"/>
        <dbReference type="Rhea" id="RHEA-COMP:12587"/>
        <dbReference type="ChEBI" id="CHEBI:15378"/>
        <dbReference type="ChEBI" id="CHEBI:58052"/>
        <dbReference type="ChEBI" id="CHEBI:58223"/>
        <dbReference type="ChEBI" id="CHEBI:132153"/>
        <dbReference type="ChEBI" id="CHEBI:132154"/>
        <dbReference type="EC" id="2.4.1.212"/>
    </reaction>
</comment>
<dbReference type="EC" id="2.4.1.212" evidence="4"/>
<comment type="function">
    <text evidence="10">Glycosaminoglycan synthesis. The hyaluronic acid capsule is involved in the pathogenicity of group A Streptococci; it may be the major virulence determinant.</text>
</comment>
<evidence type="ECO:0000256" key="14">
    <source>
        <dbReference type="ARBA" id="ARBA00047709"/>
    </source>
</evidence>
<dbReference type="Proteomes" id="UP001565242">
    <property type="component" value="Unassembled WGS sequence"/>
</dbReference>
<evidence type="ECO:0000256" key="6">
    <source>
        <dbReference type="ARBA" id="ARBA00022676"/>
    </source>
</evidence>
<feature type="transmembrane region" description="Helical" evidence="16">
    <location>
        <begin position="377"/>
        <end position="394"/>
    </location>
</feature>
<evidence type="ECO:0000256" key="5">
    <source>
        <dbReference type="ARBA" id="ARBA00022475"/>
    </source>
</evidence>
<keyword evidence="19" id="KW-1185">Reference proteome</keyword>
<organism evidence="18 19">
    <name type="scientific">Lactococcus muris</name>
    <dbReference type="NCBI Taxonomy" id="2941330"/>
    <lineage>
        <taxon>Bacteria</taxon>
        <taxon>Bacillati</taxon>
        <taxon>Bacillota</taxon>
        <taxon>Bacilli</taxon>
        <taxon>Lactobacillales</taxon>
        <taxon>Streptococcaceae</taxon>
        <taxon>Lactococcus</taxon>
    </lineage>
</organism>
<dbReference type="SUPFAM" id="SSF53448">
    <property type="entry name" value="Nucleotide-diphospho-sugar transferases"/>
    <property type="match status" value="1"/>
</dbReference>
<accession>A0ABV4DB94</accession>
<evidence type="ECO:0000256" key="4">
    <source>
        <dbReference type="ARBA" id="ARBA00012207"/>
    </source>
</evidence>
<evidence type="ECO:0000256" key="12">
    <source>
        <dbReference type="ARBA" id="ARBA00042148"/>
    </source>
</evidence>
<evidence type="ECO:0000256" key="1">
    <source>
        <dbReference type="ARBA" id="ARBA00004236"/>
    </source>
</evidence>
<dbReference type="InterPro" id="IPR001173">
    <property type="entry name" value="Glyco_trans_2-like"/>
</dbReference>
<feature type="transmembrane region" description="Helical" evidence="16">
    <location>
        <begin position="406"/>
        <end position="428"/>
    </location>
</feature>
<feature type="domain" description="Glycosyltransferase 2-like" evidence="17">
    <location>
        <begin position="96"/>
        <end position="266"/>
    </location>
</feature>
<dbReference type="RefSeq" id="WP_202231301.1">
    <property type="nucleotide sequence ID" value="NZ_JBCLSQ010000017.1"/>
</dbReference>
<dbReference type="PANTHER" id="PTHR22913:SF12">
    <property type="entry name" value="MANNURONAN SYNTHASE"/>
    <property type="match status" value="1"/>
</dbReference>
<feature type="transmembrane region" description="Helical" evidence="16">
    <location>
        <begin position="7"/>
        <end position="24"/>
    </location>
</feature>
<dbReference type="EMBL" id="JBCLSQ010000017">
    <property type="protein sequence ID" value="MEY8538329.1"/>
    <property type="molecule type" value="Genomic_DNA"/>
</dbReference>
<reference evidence="18 19" key="1">
    <citation type="submission" date="2024-03" db="EMBL/GenBank/DDBJ databases">
        <title>Mouse gut bacterial collection (mGBC) of GemPharmatech.</title>
        <authorList>
            <person name="He Y."/>
            <person name="Dong L."/>
            <person name="Wu D."/>
            <person name="Gao X."/>
            <person name="Lin Z."/>
        </authorList>
    </citation>
    <scope>NUCLEOTIDE SEQUENCE [LARGE SCALE GENOMIC DNA]</scope>
    <source>
        <strain evidence="18 19">20-218</strain>
    </source>
</reference>
<feature type="transmembrane region" description="Helical" evidence="16">
    <location>
        <begin position="347"/>
        <end position="371"/>
    </location>
</feature>
<proteinExistence type="inferred from homology"/>
<dbReference type="PANTHER" id="PTHR22913">
    <property type="entry name" value="HYALURONAN SYNTHASE"/>
    <property type="match status" value="1"/>
</dbReference>
<dbReference type="GO" id="GO:0016757">
    <property type="term" value="F:glycosyltransferase activity"/>
    <property type="evidence" value="ECO:0007669"/>
    <property type="project" value="UniProtKB-KW"/>
</dbReference>
<sequence>MKNYKGIVGIIVFWLLIFALVQYLSIQKTIETSLTKSGAIAQGIVFYGAFVLIYLAIQVSFAHLEFLRKRKHRKSIRKAEKITGRHEKKTFEASVSIIIPAYNEEPDILYSCIDSCRKQNIVDLEVLVIDDGSVNRQILIDEVYSKFDEDSKVQVFYQENRGKRHAQKLGFDHASKALIVTVDSDTIIHDSEGVLKLIQPLENEKVGAVTGDVRVENRNVNLVSKLISYRYWVAFNQERAAQSLCSVVMCCSGPFSVYRAEIIEEVKDKYIDQKFLGSYCTYGDDRHLTNLVLSRDWQVEYNPFAEAFTYVPTSLSAYIKQQVRWNRSFYREMLWTLPFIYKKNIYLLYELFMQFILPICLLLTLIYMLILTRYQSTFIYLNSYLEILILIALLRSLYGIYRTKDLGFILFIIYGFIHITILVPVRLYSFLTLKSIRWGTR</sequence>
<evidence type="ECO:0000256" key="7">
    <source>
        <dbReference type="ARBA" id="ARBA00022679"/>
    </source>
</evidence>
<keyword evidence="5" id="KW-1003">Cell membrane</keyword>
<protein>
    <recommendedName>
        <fullName evidence="11">Hyaluronan synthase</fullName>
        <ecNumber evidence="4">2.4.1.212</ecNumber>
    </recommendedName>
    <alternativeName>
        <fullName evidence="13">Hyaluronate synthase</fullName>
    </alternativeName>
    <alternativeName>
        <fullName evidence="12">Hyaluronic acid synthase</fullName>
    </alternativeName>
</protein>
<comment type="pathway">
    <text evidence="2">Glycan biosynthesis; hyaluronan biosynthesis.</text>
</comment>
<keyword evidence="8" id="KW-0972">Capsule biogenesis/degradation</keyword>
<feature type="transmembrane region" description="Helical" evidence="16">
    <location>
        <begin position="44"/>
        <end position="67"/>
    </location>
</feature>
<evidence type="ECO:0000313" key="18">
    <source>
        <dbReference type="EMBL" id="MEY8538329.1"/>
    </source>
</evidence>
<evidence type="ECO:0000256" key="8">
    <source>
        <dbReference type="ARBA" id="ARBA00022903"/>
    </source>
</evidence>
<keyword evidence="16" id="KW-0812">Transmembrane</keyword>
<evidence type="ECO:0000256" key="2">
    <source>
        <dbReference type="ARBA" id="ARBA00004698"/>
    </source>
</evidence>
<evidence type="ECO:0000259" key="17">
    <source>
        <dbReference type="Pfam" id="PF00535"/>
    </source>
</evidence>
<comment type="catalytic activity">
    <reaction evidence="14">
        <text>[hyaluronan](n) + UDP-N-acetyl-alpha-D-glucosamine = N-acetyl-beta-D-glucosaminyl-(1-&gt;4)-[hyaluronan](n) + UDP + H(+)</text>
        <dbReference type="Rhea" id="RHEA:20465"/>
        <dbReference type="Rhea" id="RHEA-COMP:12583"/>
        <dbReference type="Rhea" id="RHEA-COMP:12585"/>
        <dbReference type="ChEBI" id="CHEBI:15378"/>
        <dbReference type="ChEBI" id="CHEBI:57705"/>
        <dbReference type="ChEBI" id="CHEBI:58223"/>
        <dbReference type="ChEBI" id="CHEBI:132153"/>
        <dbReference type="ChEBI" id="CHEBI:132154"/>
        <dbReference type="EC" id="2.4.1.212"/>
    </reaction>
</comment>
<evidence type="ECO:0000256" key="10">
    <source>
        <dbReference type="ARBA" id="ARBA00037408"/>
    </source>
</evidence>
<evidence type="ECO:0000313" key="19">
    <source>
        <dbReference type="Proteomes" id="UP001565242"/>
    </source>
</evidence>
<gene>
    <name evidence="18" type="ORF">AALM99_07730</name>
</gene>
<dbReference type="Pfam" id="PF00535">
    <property type="entry name" value="Glycos_transf_2"/>
    <property type="match status" value="1"/>
</dbReference>
<comment type="similarity">
    <text evidence="3">Belongs to the NodC/HAS family.</text>
</comment>
<evidence type="ECO:0000256" key="16">
    <source>
        <dbReference type="SAM" id="Phobius"/>
    </source>
</evidence>
<keyword evidence="7 18" id="KW-0808">Transferase</keyword>
<comment type="caution">
    <text evidence="18">The sequence shown here is derived from an EMBL/GenBank/DDBJ whole genome shotgun (WGS) entry which is preliminary data.</text>
</comment>
<evidence type="ECO:0000256" key="3">
    <source>
        <dbReference type="ARBA" id="ARBA00006782"/>
    </source>
</evidence>
<keyword evidence="16" id="KW-1133">Transmembrane helix</keyword>
<keyword evidence="6 18" id="KW-0328">Glycosyltransferase</keyword>
<evidence type="ECO:0000256" key="11">
    <source>
        <dbReference type="ARBA" id="ARBA00040508"/>
    </source>
</evidence>
<name>A0ABV4DB94_9LACT</name>
<evidence type="ECO:0000256" key="9">
    <source>
        <dbReference type="ARBA" id="ARBA00023136"/>
    </source>
</evidence>
<evidence type="ECO:0000256" key="15">
    <source>
        <dbReference type="ARBA" id="ARBA00048168"/>
    </source>
</evidence>
<evidence type="ECO:0000256" key="13">
    <source>
        <dbReference type="ARBA" id="ARBA00043237"/>
    </source>
</evidence>
<dbReference type="InterPro" id="IPR029044">
    <property type="entry name" value="Nucleotide-diphossugar_trans"/>
</dbReference>